<dbReference type="InterPro" id="IPR036390">
    <property type="entry name" value="WH_DNA-bd_sf"/>
</dbReference>
<dbReference type="GO" id="GO:0005829">
    <property type="term" value="C:cytosol"/>
    <property type="evidence" value="ECO:0007669"/>
    <property type="project" value="TreeGrafter"/>
</dbReference>
<accession>A0A517TVQ3</accession>
<evidence type="ECO:0000313" key="1">
    <source>
        <dbReference type="EMBL" id="QDT72450.1"/>
    </source>
</evidence>
<dbReference type="Gene3D" id="1.10.10.10">
    <property type="entry name" value="Winged helix-like DNA-binding domain superfamily/Winged helix DNA-binding domain"/>
    <property type="match status" value="1"/>
</dbReference>
<protein>
    <submittedName>
        <fullName evidence="1">HTH-type transcriptional regulator IscR</fullName>
    </submittedName>
</protein>
<dbReference type="InterPro" id="IPR036388">
    <property type="entry name" value="WH-like_DNA-bd_sf"/>
</dbReference>
<sequence>MKLTTKTPYAITACLYLAAVKADKLVKCSDVCEPSGLPDKYVAQLLNSLTKANVLVGVAGLYGGYKLAKPASKITVLEIIEAVEGPLANNGTVELSHMPAKAGRVMQGAMAGLVADARKRFAAITLADLQAGKAA</sequence>
<keyword evidence="2" id="KW-1185">Reference proteome</keyword>
<organism evidence="1 2">
    <name type="scientific">Lacipirellula limnantheis</name>
    <dbReference type="NCBI Taxonomy" id="2528024"/>
    <lineage>
        <taxon>Bacteria</taxon>
        <taxon>Pseudomonadati</taxon>
        <taxon>Planctomycetota</taxon>
        <taxon>Planctomycetia</taxon>
        <taxon>Pirellulales</taxon>
        <taxon>Lacipirellulaceae</taxon>
        <taxon>Lacipirellula</taxon>
    </lineage>
</organism>
<name>A0A517TVQ3_9BACT</name>
<dbReference type="SUPFAM" id="SSF46785">
    <property type="entry name" value="Winged helix' DNA-binding domain"/>
    <property type="match status" value="1"/>
</dbReference>
<dbReference type="NCBIfam" id="TIGR00738">
    <property type="entry name" value="rrf2_super"/>
    <property type="match status" value="1"/>
</dbReference>
<dbReference type="PANTHER" id="PTHR33221">
    <property type="entry name" value="WINGED HELIX-TURN-HELIX TRANSCRIPTIONAL REGULATOR, RRF2 FAMILY"/>
    <property type="match status" value="1"/>
</dbReference>
<reference evidence="1 2" key="1">
    <citation type="submission" date="2019-02" db="EMBL/GenBank/DDBJ databases">
        <title>Deep-cultivation of Planctomycetes and their phenomic and genomic characterization uncovers novel biology.</title>
        <authorList>
            <person name="Wiegand S."/>
            <person name="Jogler M."/>
            <person name="Boedeker C."/>
            <person name="Pinto D."/>
            <person name="Vollmers J."/>
            <person name="Rivas-Marin E."/>
            <person name="Kohn T."/>
            <person name="Peeters S.H."/>
            <person name="Heuer A."/>
            <person name="Rast P."/>
            <person name="Oberbeckmann S."/>
            <person name="Bunk B."/>
            <person name="Jeske O."/>
            <person name="Meyerdierks A."/>
            <person name="Storesund J.E."/>
            <person name="Kallscheuer N."/>
            <person name="Luecker S."/>
            <person name="Lage O.M."/>
            <person name="Pohl T."/>
            <person name="Merkel B.J."/>
            <person name="Hornburger P."/>
            <person name="Mueller R.-W."/>
            <person name="Bruemmer F."/>
            <person name="Labrenz M."/>
            <person name="Spormann A.M."/>
            <person name="Op den Camp H."/>
            <person name="Overmann J."/>
            <person name="Amann R."/>
            <person name="Jetten M.S.M."/>
            <person name="Mascher T."/>
            <person name="Medema M.H."/>
            <person name="Devos D.P."/>
            <person name="Kaster A.-K."/>
            <person name="Ovreas L."/>
            <person name="Rohde M."/>
            <person name="Galperin M.Y."/>
            <person name="Jogler C."/>
        </authorList>
    </citation>
    <scope>NUCLEOTIDE SEQUENCE [LARGE SCALE GENOMIC DNA]</scope>
    <source>
        <strain evidence="1 2">I41</strain>
    </source>
</reference>
<dbReference type="EMBL" id="CP036339">
    <property type="protein sequence ID" value="QDT72450.1"/>
    <property type="molecule type" value="Genomic_DNA"/>
</dbReference>
<dbReference type="InterPro" id="IPR000944">
    <property type="entry name" value="Tscrpt_reg_Rrf2"/>
</dbReference>
<dbReference type="Proteomes" id="UP000317909">
    <property type="component" value="Chromosome"/>
</dbReference>
<dbReference type="KEGG" id="llh:I41_16280"/>
<evidence type="ECO:0000313" key="2">
    <source>
        <dbReference type="Proteomes" id="UP000317909"/>
    </source>
</evidence>
<dbReference type="GO" id="GO:0003700">
    <property type="term" value="F:DNA-binding transcription factor activity"/>
    <property type="evidence" value="ECO:0007669"/>
    <property type="project" value="TreeGrafter"/>
</dbReference>
<proteinExistence type="predicted"/>
<dbReference type="RefSeq" id="WP_145432023.1">
    <property type="nucleotide sequence ID" value="NZ_CP036339.1"/>
</dbReference>
<dbReference type="AlphaFoldDB" id="A0A517TVQ3"/>
<dbReference type="Pfam" id="PF02082">
    <property type="entry name" value="Rrf2"/>
    <property type="match status" value="1"/>
</dbReference>
<dbReference type="PANTHER" id="PTHR33221:SF15">
    <property type="entry name" value="HTH-TYPE TRANSCRIPTIONAL REGULATOR YWGB-RELATED"/>
    <property type="match status" value="1"/>
</dbReference>
<dbReference type="OrthoDB" id="270199at2"/>
<gene>
    <name evidence="1" type="primary">iscR_3</name>
    <name evidence="1" type="ORF">I41_16280</name>
</gene>
<dbReference type="PROSITE" id="PS51197">
    <property type="entry name" value="HTH_RRF2_2"/>
    <property type="match status" value="1"/>
</dbReference>